<proteinExistence type="predicted"/>
<evidence type="ECO:0000313" key="2">
    <source>
        <dbReference type="EMBL" id="MDI5890649.1"/>
    </source>
</evidence>
<dbReference type="Proteomes" id="UP001225957">
    <property type="component" value="Unassembled WGS sequence"/>
</dbReference>
<sequence>MKRNQYDTPITKNQSKRSMRDPNSVAGRCRAKGVNPGMVYPRLKRMSLEEALNTPSMSQKESASLAGKASRAAARARRDQRGQEQGGAS</sequence>
<feature type="region of interest" description="Disordered" evidence="1">
    <location>
        <begin position="50"/>
        <end position="89"/>
    </location>
</feature>
<feature type="region of interest" description="Disordered" evidence="1">
    <location>
        <begin position="1"/>
        <end position="33"/>
    </location>
</feature>
<dbReference type="RefSeq" id="WP_282734624.1">
    <property type="nucleotide sequence ID" value="NZ_JASCQP010000018.1"/>
</dbReference>
<accession>A0ABT6UXG6</accession>
<keyword evidence="3" id="KW-1185">Reference proteome</keyword>
<comment type="caution">
    <text evidence="2">The sequence shown here is derived from an EMBL/GenBank/DDBJ whole genome shotgun (WGS) entry which is preliminary data.</text>
</comment>
<reference evidence="2 3" key="1">
    <citation type="submission" date="2023-04" db="EMBL/GenBank/DDBJ databases">
        <title>Halomonas strains isolated from rhizosphere soil.</title>
        <authorList>
            <person name="Xu L."/>
            <person name="Sun J.-Q."/>
        </authorList>
    </citation>
    <scope>NUCLEOTIDE SEQUENCE [LARGE SCALE GENOMIC DNA]</scope>
    <source>
        <strain evidence="2 3">LR5S20</strain>
    </source>
</reference>
<name>A0ABT6UXG6_9GAMM</name>
<feature type="compositionally biased region" description="Low complexity" evidence="1">
    <location>
        <begin position="62"/>
        <end position="73"/>
    </location>
</feature>
<feature type="compositionally biased region" description="Polar residues" evidence="1">
    <location>
        <begin position="1"/>
        <end position="13"/>
    </location>
</feature>
<gene>
    <name evidence="2" type="ORF">QLQ83_06045</name>
</gene>
<organism evidence="2 3">
    <name type="scientific">Halomonas rhizosphaerae</name>
    <dbReference type="NCBI Taxonomy" id="3043296"/>
    <lineage>
        <taxon>Bacteria</taxon>
        <taxon>Pseudomonadati</taxon>
        <taxon>Pseudomonadota</taxon>
        <taxon>Gammaproteobacteria</taxon>
        <taxon>Oceanospirillales</taxon>
        <taxon>Halomonadaceae</taxon>
        <taxon>Halomonas</taxon>
    </lineage>
</organism>
<evidence type="ECO:0000256" key="1">
    <source>
        <dbReference type="SAM" id="MobiDB-lite"/>
    </source>
</evidence>
<dbReference type="EMBL" id="JASCQP010000018">
    <property type="protein sequence ID" value="MDI5890649.1"/>
    <property type="molecule type" value="Genomic_DNA"/>
</dbReference>
<evidence type="ECO:0000313" key="3">
    <source>
        <dbReference type="Proteomes" id="UP001225957"/>
    </source>
</evidence>
<protein>
    <submittedName>
        <fullName evidence="2">Uncharacterized protein</fullName>
    </submittedName>
</protein>